<name>A0A9P4IJN6_9PEZI</name>
<dbReference type="GO" id="GO:0005634">
    <property type="term" value="C:nucleus"/>
    <property type="evidence" value="ECO:0007669"/>
    <property type="project" value="UniProtKB-SubCell"/>
</dbReference>
<evidence type="ECO:0000256" key="8">
    <source>
        <dbReference type="ARBA" id="ARBA00048017"/>
    </source>
</evidence>
<keyword evidence="16" id="KW-1185">Reference proteome</keyword>
<dbReference type="Gene3D" id="3.40.630.30">
    <property type="match status" value="1"/>
</dbReference>
<dbReference type="Proteomes" id="UP000799772">
    <property type="component" value="Unassembled WGS sequence"/>
</dbReference>
<dbReference type="InterPro" id="IPR016181">
    <property type="entry name" value="Acyl_CoA_acyltransferase"/>
</dbReference>
<feature type="compositionally biased region" description="Acidic residues" evidence="13">
    <location>
        <begin position="514"/>
        <end position="525"/>
    </location>
</feature>
<comment type="similarity">
    <text evidence="2 9">Belongs to the HAT1 family.</text>
</comment>
<dbReference type="InterPro" id="IPR017380">
    <property type="entry name" value="Hist_AcTrfase_B-typ_cat-su"/>
</dbReference>
<dbReference type="SUPFAM" id="SSF55729">
    <property type="entry name" value="Acyl-CoA N-acyltransferases (Nat)"/>
    <property type="match status" value="2"/>
</dbReference>
<evidence type="ECO:0000259" key="14">
    <source>
        <dbReference type="Pfam" id="PF10394"/>
    </source>
</evidence>
<comment type="catalytic activity">
    <reaction evidence="8 9">
        <text>L-lysyl-[protein] + acetyl-CoA = N(6)-acetyl-L-lysyl-[protein] + CoA + H(+)</text>
        <dbReference type="Rhea" id="RHEA:45948"/>
        <dbReference type="Rhea" id="RHEA-COMP:9752"/>
        <dbReference type="Rhea" id="RHEA-COMP:10731"/>
        <dbReference type="ChEBI" id="CHEBI:15378"/>
        <dbReference type="ChEBI" id="CHEBI:29969"/>
        <dbReference type="ChEBI" id="CHEBI:57287"/>
        <dbReference type="ChEBI" id="CHEBI:57288"/>
        <dbReference type="ChEBI" id="CHEBI:61930"/>
        <dbReference type="EC" id="2.3.1.48"/>
    </reaction>
</comment>
<evidence type="ECO:0000256" key="2">
    <source>
        <dbReference type="ARBA" id="ARBA00010543"/>
    </source>
</evidence>
<evidence type="ECO:0000256" key="13">
    <source>
        <dbReference type="SAM" id="MobiDB-lite"/>
    </source>
</evidence>
<comment type="caution">
    <text evidence="15">The sequence shown here is derived from an EMBL/GenBank/DDBJ whole genome shotgun (WGS) entry which is preliminary data.</text>
</comment>
<reference evidence="15" key="1">
    <citation type="journal article" date="2020" name="Stud. Mycol.">
        <title>101 Dothideomycetes genomes: a test case for predicting lifestyles and emergence of pathogens.</title>
        <authorList>
            <person name="Haridas S."/>
            <person name="Albert R."/>
            <person name="Binder M."/>
            <person name="Bloem J."/>
            <person name="Labutti K."/>
            <person name="Salamov A."/>
            <person name="Andreopoulos B."/>
            <person name="Baker S."/>
            <person name="Barry K."/>
            <person name="Bills G."/>
            <person name="Bluhm B."/>
            <person name="Cannon C."/>
            <person name="Castanera R."/>
            <person name="Culley D."/>
            <person name="Daum C."/>
            <person name="Ezra D."/>
            <person name="Gonzalez J."/>
            <person name="Henrissat B."/>
            <person name="Kuo A."/>
            <person name="Liang C."/>
            <person name="Lipzen A."/>
            <person name="Lutzoni F."/>
            <person name="Magnuson J."/>
            <person name="Mondo S."/>
            <person name="Nolan M."/>
            <person name="Ohm R."/>
            <person name="Pangilinan J."/>
            <person name="Park H.-J."/>
            <person name="Ramirez L."/>
            <person name="Alfaro M."/>
            <person name="Sun H."/>
            <person name="Tritt A."/>
            <person name="Yoshinaga Y."/>
            <person name="Zwiers L.-H."/>
            <person name="Turgeon B."/>
            <person name="Goodwin S."/>
            <person name="Spatafora J."/>
            <person name="Crous P."/>
            <person name="Grigoriev I."/>
        </authorList>
    </citation>
    <scope>NUCLEOTIDE SEQUENCE</scope>
    <source>
        <strain evidence="15">CBS 133067</strain>
    </source>
</reference>
<dbReference type="GO" id="GO:0000781">
    <property type="term" value="C:chromosome, telomeric region"/>
    <property type="evidence" value="ECO:0007669"/>
    <property type="project" value="GOC"/>
</dbReference>
<dbReference type="PANTHER" id="PTHR12046">
    <property type="entry name" value="HISTONE ACETYLTRANSFERASE TYPE B CATALYTIC SUBUNIT"/>
    <property type="match status" value="1"/>
</dbReference>
<dbReference type="AlphaFoldDB" id="A0A9P4IJN6"/>
<evidence type="ECO:0000256" key="11">
    <source>
        <dbReference type="PIRSR" id="PIRSR038084-2"/>
    </source>
</evidence>
<evidence type="ECO:0000256" key="9">
    <source>
        <dbReference type="PIRNR" id="PIRNR038084"/>
    </source>
</evidence>
<feature type="domain" description="Histone acetyl transferase HAT1 N-terminal" evidence="14">
    <location>
        <begin position="14"/>
        <end position="165"/>
    </location>
</feature>
<dbReference type="EC" id="2.3.1.48" evidence="3 9"/>
<dbReference type="InterPro" id="IPR037113">
    <property type="entry name" value="Hat1_N_sf"/>
</dbReference>
<evidence type="ECO:0000313" key="15">
    <source>
        <dbReference type="EMBL" id="KAF2100470.1"/>
    </source>
</evidence>
<feature type="binding site" evidence="11">
    <location>
        <begin position="296"/>
        <end position="302"/>
    </location>
    <ligand>
        <name>acetyl-CoA</name>
        <dbReference type="ChEBI" id="CHEBI:57288"/>
    </ligand>
</feature>
<dbReference type="GO" id="GO:0004402">
    <property type="term" value="F:histone acetyltransferase activity"/>
    <property type="evidence" value="ECO:0007669"/>
    <property type="project" value="UniProtKB-UniRule"/>
</dbReference>
<dbReference type="OrthoDB" id="10253098at2759"/>
<sequence>MADELDPSMIEKYLTNSNDAFYINLTRNGKDIFPESFNPSFTYPIFGNDEAIIGYENPQIDLKFRAYDLKPSVKFTYDSKFKAIGETEAMDVEGMLKEFLPESAFEAPAQNGASSTNKSWSPSGELVKEYHRDGKRFQIWCSTLLDEAARDILRNMRILVPLLIEGGTPCHYLDDPDWSLSRWKLFLLYEVRVAKDKVSTDYTLAGFSTSYRLWVFPDRTVRTAMGERVPSPPPESELDFEENPDEDEAPGPRQTTPPPEDAKLNLELDGENTTCTSLGAPSRERISQFIILPPYQGASHGSALYDTMIDMFRADKWVYEITVEDPNEEFDALRDYQDLAYLQTMPEFALLTMKADVPSELLAPDADVPIDYLVDQDLLDKLQHKSKISPRQFARLVEIQLLSSIPPGNRSTNRLIRREKSSMKEDRMFWFWRLYVKHRIYIKNADQLIQLDLEERGPKVAEAVEGQLQEYLERLEVFERRKKRVVRDAPANGGASASRSPEARRKGKGKRVIEDDEDEDEDEDMGMAVEVTGKKKRKIA</sequence>
<dbReference type="InterPro" id="IPR013523">
    <property type="entry name" value="Hist_AcTrfase_HAT1_C"/>
</dbReference>
<keyword evidence="5 9" id="KW-0808">Transferase</keyword>
<feature type="binding site" evidence="11">
    <location>
        <begin position="289"/>
        <end position="291"/>
    </location>
    <ligand>
        <name>acetyl-CoA</name>
        <dbReference type="ChEBI" id="CHEBI:57288"/>
    </ligand>
</feature>
<dbReference type="Gene3D" id="1.10.10.390">
    <property type="match status" value="1"/>
</dbReference>
<dbReference type="GO" id="GO:0031509">
    <property type="term" value="P:subtelomeric heterochromatin formation"/>
    <property type="evidence" value="ECO:0007669"/>
    <property type="project" value="InterPro"/>
</dbReference>
<evidence type="ECO:0000313" key="16">
    <source>
        <dbReference type="Proteomes" id="UP000799772"/>
    </source>
</evidence>
<comment type="subunit">
    <text evidence="9">Component of the HAT-B complex composed of at least HAT1 and HAT2. The HAT-B complex binds to histone H4 tail.</text>
</comment>
<dbReference type="GO" id="GO:0042393">
    <property type="term" value="F:histone binding"/>
    <property type="evidence" value="ECO:0007669"/>
    <property type="project" value="InterPro"/>
</dbReference>
<feature type="active site" description="Proton donor/acceptor" evidence="10">
    <location>
        <position position="324"/>
    </location>
</feature>
<keyword evidence="6 9" id="KW-0539">Nucleus</keyword>
<gene>
    <name evidence="15" type="ORF">NA57DRAFT_65005</name>
</gene>
<feature type="compositionally biased region" description="Acidic residues" evidence="13">
    <location>
        <begin position="236"/>
        <end position="249"/>
    </location>
</feature>
<evidence type="ECO:0000256" key="3">
    <source>
        <dbReference type="ARBA" id="ARBA00013184"/>
    </source>
</evidence>
<evidence type="ECO:0000256" key="1">
    <source>
        <dbReference type="ARBA" id="ARBA00004123"/>
    </source>
</evidence>
<keyword evidence="9" id="KW-0963">Cytoplasm</keyword>
<feature type="site" description="Interaction with histone H4 N-terminus" evidence="12">
    <location>
        <position position="183"/>
    </location>
</feature>
<keyword evidence="7 9" id="KW-0012">Acyltransferase</keyword>
<dbReference type="Gene3D" id="3.90.360.10">
    <property type="entry name" value="Histone acetyl transferase 1 (HAT1), N-terminal domain"/>
    <property type="match status" value="1"/>
</dbReference>
<evidence type="ECO:0000256" key="10">
    <source>
        <dbReference type="PIRSR" id="PIRSR038084-1"/>
    </source>
</evidence>
<feature type="binding site" evidence="11">
    <location>
        <position position="327"/>
    </location>
    <ligand>
        <name>acetyl-CoA</name>
        <dbReference type="ChEBI" id="CHEBI:57288"/>
    </ligand>
</feature>
<evidence type="ECO:0000256" key="12">
    <source>
        <dbReference type="PIRSR" id="PIRSR038084-3"/>
    </source>
</evidence>
<evidence type="ECO:0000256" key="7">
    <source>
        <dbReference type="ARBA" id="ARBA00023315"/>
    </source>
</evidence>
<protein>
    <recommendedName>
        <fullName evidence="4 9">Histone acetyltransferase type B catalytic subunit</fullName>
        <ecNumber evidence="3 9">2.3.1.48</ecNumber>
    </recommendedName>
</protein>
<dbReference type="Pfam" id="PF21184">
    <property type="entry name" value="HAT1_C_fung"/>
    <property type="match status" value="1"/>
</dbReference>
<dbReference type="GO" id="GO:0005737">
    <property type="term" value="C:cytoplasm"/>
    <property type="evidence" value="ECO:0007669"/>
    <property type="project" value="UniProtKB-SubCell"/>
</dbReference>
<comment type="subcellular location">
    <subcellularLocation>
        <location evidence="9">Cytoplasm</location>
    </subcellularLocation>
    <subcellularLocation>
        <location evidence="1 9">Nucleus</location>
    </subcellularLocation>
</comment>
<dbReference type="InterPro" id="IPR019467">
    <property type="entry name" value="Hat1_N"/>
</dbReference>
<dbReference type="PIRSF" id="PIRSF038084">
    <property type="entry name" value="HAT-B_cat"/>
    <property type="match status" value="1"/>
</dbReference>
<feature type="region of interest" description="Disordered" evidence="13">
    <location>
        <begin position="487"/>
        <end position="540"/>
    </location>
</feature>
<evidence type="ECO:0000256" key="4">
    <source>
        <dbReference type="ARBA" id="ARBA00021268"/>
    </source>
</evidence>
<accession>A0A9P4IJN6</accession>
<comment type="function">
    <text evidence="9">Catalytic component of the histone acetylase B (HAT-B) complex. Has intrinsic substrate specificity that modifies lysine in recognition sequence GXGKXG. Involved in DNA double-strand break repair.</text>
</comment>
<evidence type="ECO:0000256" key="5">
    <source>
        <dbReference type="ARBA" id="ARBA00022679"/>
    </source>
</evidence>
<proteinExistence type="inferred from homology"/>
<dbReference type="Pfam" id="PF10394">
    <property type="entry name" value="Hat1_N"/>
    <property type="match status" value="1"/>
</dbReference>
<organism evidence="15 16">
    <name type="scientific">Rhizodiscina lignyota</name>
    <dbReference type="NCBI Taxonomy" id="1504668"/>
    <lineage>
        <taxon>Eukaryota</taxon>
        <taxon>Fungi</taxon>
        <taxon>Dikarya</taxon>
        <taxon>Ascomycota</taxon>
        <taxon>Pezizomycotina</taxon>
        <taxon>Dothideomycetes</taxon>
        <taxon>Pleosporomycetidae</taxon>
        <taxon>Aulographales</taxon>
        <taxon>Rhizodiscinaceae</taxon>
        <taxon>Rhizodiscina</taxon>
    </lineage>
</organism>
<evidence type="ECO:0000256" key="6">
    <source>
        <dbReference type="ARBA" id="ARBA00023242"/>
    </source>
</evidence>
<feature type="region of interest" description="Disordered" evidence="13">
    <location>
        <begin position="225"/>
        <end position="265"/>
    </location>
</feature>
<dbReference type="EMBL" id="ML978124">
    <property type="protein sequence ID" value="KAF2100470.1"/>
    <property type="molecule type" value="Genomic_DNA"/>
</dbReference>